<dbReference type="GO" id="GO:0010276">
    <property type="term" value="F:phytol kinase activity"/>
    <property type="evidence" value="ECO:0007669"/>
    <property type="project" value="UniProtKB-EC"/>
</dbReference>
<dbReference type="AlphaFoldDB" id="A0AAV3Q2Z3"/>
<dbReference type="GO" id="GO:0031969">
    <property type="term" value="C:chloroplast membrane"/>
    <property type="evidence" value="ECO:0007669"/>
    <property type="project" value="UniProtKB-SubCell"/>
</dbReference>
<feature type="transmembrane region" description="Helical" evidence="14">
    <location>
        <begin position="97"/>
        <end position="114"/>
    </location>
</feature>
<evidence type="ECO:0000256" key="5">
    <source>
        <dbReference type="ARBA" id="ARBA00022679"/>
    </source>
</evidence>
<evidence type="ECO:0000256" key="11">
    <source>
        <dbReference type="ARBA" id="ARBA00024015"/>
    </source>
</evidence>
<dbReference type="PANTHER" id="PTHR32523">
    <property type="entry name" value="PHYTOL KINASE 1, CHLOROPLASTIC"/>
    <property type="match status" value="1"/>
</dbReference>
<dbReference type="EC" id="2.7.1.182" evidence="12"/>
<comment type="similarity">
    <text evidence="2">Belongs to the polyprenol kinase family.</text>
</comment>
<comment type="pathway">
    <text evidence="11">Cofactor biosynthesis; tocopherol biosynthesis.</text>
</comment>
<comment type="subcellular location">
    <subcellularLocation>
        <location evidence="1">Plastid</location>
        <location evidence="1">Chloroplast membrane</location>
        <topology evidence="1">Multi-pass membrane protein</topology>
    </subcellularLocation>
</comment>
<evidence type="ECO:0000256" key="6">
    <source>
        <dbReference type="ARBA" id="ARBA00022692"/>
    </source>
</evidence>
<gene>
    <name evidence="15" type="ORF">LIER_38542</name>
</gene>
<keyword evidence="4" id="KW-0934">Plastid</keyword>
<evidence type="ECO:0000256" key="1">
    <source>
        <dbReference type="ARBA" id="ARBA00004508"/>
    </source>
</evidence>
<accession>A0AAV3Q2Z3</accession>
<evidence type="ECO:0000256" key="9">
    <source>
        <dbReference type="ARBA" id="ARBA00022989"/>
    </source>
</evidence>
<evidence type="ECO:0000256" key="10">
    <source>
        <dbReference type="ARBA" id="ARBA00023136"/>
    </source>
</evidence>
<evidence type="ECO:0000256" key="14">
    <source>
        <dbReference type="SAM" id="Phobius"/>
    </source>
</evidence>
<keyword evidence="7 15" id="KW-0418">Kinase</keyword>
<proteinExistence type="inferred from homology"/>
<organism evidence="15 16">
    <name type="scientific">Lithospermum erythrorhizon</name>
    <name type="common">Purple gromwell</name>
    <name type="synonym">Lithospermum officinale var. erythrorhizon</name>
    <dbReference type="NCBI Taxonomy" id="34254"/>
    <lineage>
        <taxon>Eukaryota</taxon>
        <taxon>Viridiplantae</taxon>
        <taxon>Streptophyta</taxon>
        <taxon>Embryophyta</taxon>
        <taxon>Tracheophyta</taxon>
        <taxon>Spermatophyta</taxon>
        <taxon>Magnoliopsida</taxon>
        <taxon>eudicotyledons</taxon>
        <taxon>Gunneridae</taxon>
        <taxon>Pentapetalae</taxon>
        <taxon>asterids</taxon>
        <taxon>lamiids</taxon>
        <taxon>Boraginales</taxon>
        <taxon>Boraginaceae</taxon>
        <taxon>Boraginoideae</taxon>
        <taxon>Lithospermeae</taxon>
        <taxon>Lithospermum</taxon>
    </lineage>
</organism>
<feature type="transmembrane region" description="Helical" evidence="14">
    <location>
        <begin position="225"/>
        <end position="248"/>
    </location>
</feature>
<keyword evidence="6 14" id="KW-0812">Transmembrane</keyword>
<protein>
    <recommendedName>
        <fullName evidence="12">phytol kinase</fullName>
        <ecNumber evidence="12">2.7.1.182</ecNumber>
    </recommendedName>
</protein>
<evidence type="ECO:0000256" key="8">
    <source>
        <dbReference type="ARBA" id="ARBA00022946"/>
    </source>
</evidence>
<sequence>MTTSTLPSLNPRAATCFIHLRLSPPPPPPNRRHIFIHSASKKLLPIKAAAFPAAGGGALLLQDAAATAVVTGGAYALVSTFDYLTDRNIIQQKLSRKLVHILSGLLFMVSWPIYSTSTEARYIASIVPFINCLRLIIYGFSMAIDEGRLTKSLTREGKPEELLKGPFYYVLVLIVSALVFWRESPVGVISVAMMCAGDGIADIVGRRFGSLKLPYNQEKSFAGSISMFAFGFLVSVGMLYYFAAFGFIDLSWDRTIKRVALIALLATLVESLPTSSLVDDNISVPLASMITALLTFQDQ</sequence>
<evidence type="ECO:0000313" key="15">
    <source>
        <dbReference type="EMBL" id="GAA0157890.1"/>
    </source>
</evidence>
<dbReference type="PANTHER" id="PTHR32523:SF8">
    <property type="entry name" value="DOLICHOL KINASE"/>
    <property type="match status" value="1"/>
</dbReference>
<comment type="catalytic activity">
    <reaction evidence="13">
        <text>phytol + CTP = phytyl phosphate + CDP + H(+)</text>
        <dbReference type="Rhea" id="RHEA:38055"/>
        <dbReference type="ChEBI" id="CHEBI:15378"/>
        <dbReference type="ChEBI" id="CHEBI:17327"/>
        <dbReference type="ChEBI" id="CHEBI:37563"/>
        <dbReference type="ChEBI" id="CHEBI:58069"/>
        <dbReference type="ChEBI" id="CHEBI:75483"/>
        <dbReference type="EC" id="2.7.1.182"/>
    </reaction>
</comment>
<reference evidence="15 16" key="1">
    <citation type="submission" date="2024-01" db="EMBL/GenBank/DDBJ databases">
        <title>The complete chloroplast genome sequence of Lithospermum erythrorhizon: insights into the phylogenetic relationship among Boraginaceae species and the maternal lineages of purple gromwells.</title>
        <authorList>
            <person name="Okada T."/>
            <person name="Watanabe K."/>
        </authorList>
    </citation>
    <scope>NUCLEOTIDE SEQUENCE [LARGE SCALE GENOMIC DNA]</scope>
</reference>
<comment type="caution">
    <text evidence="15">The sequence shown here is derived from an EMBL/GenBank/DDBJ whole genome shotgun (WGS) entry which is preliminary data.</text>
</comment>
<evidence type="ECO:0000313" key="16">
    <source>
        <dbReference type="Proteomes" id="UP001454036"/>
    </source>
</evidence>
<evidence type="ECO:0000256" key="2">
    <source>
        <dbReference type="ARBA" id="ARBA00010794"/>
    </source>
</evidence>
<feature type="transmembrane region" description="Helical" evidence="14">
    <location>
        <begin position="64"/>
        <end position="85"/>
    </location>
</feature>
<evidence type="ECO:0000256" key="3">
    <source>
        <dbReference type="ARBA" id="ARBA00022528"/>
    </source>
</evidence>
<keyword evidence="5" id="KW-0808">Transferase</keyword>
<evidence type="ECO:0000256" key="4">
    <source>
        <dbReference type="ARBA" id="ARBA00022640"/>
    </source>
</evidence>
<dbReference type="Proteomes" id="UP001454036">
    <property type="component" value="Unassembled WGS sequence"/>
</dbReference>
<name>A0AAV3Q2Z3_LITER</name>
<keyword evidence="10 14" id="KW-0472">Membrane</keyword>
<keyword evidence="9 14" id="KW-1133">Transmembrane helix</keyword>
<feature type="transmembrane region" description="Helical" evidence="14">
    <location>
        <begin position="120"/>
        <end position="141"/>
    </location>
</feature>
<feature type="transmembrane region" description="Helical" evidence="14">
    <location>
        <begin position="162"/>
        <end position="181"/>
    </location>
</feature>
<keyword evidence="3" id="KW-0150">Chloroplast</keyword>
<dbReference type="GO" id="GO:0010189">
    <property type="term" value="P:vitamin E biosynthetic process"/>
    <property type="evidence" value="ECO:0007669"/>
    <property type="project" value="TreeGrafter"/>
</dbReference>
<evidence type="ECO:0000256" key="12">
    <source>
        <dbReference type="ARBA" id="ARBA00039024"/>
    </source>
</evidence>
<keyword evidence="8" id="KW-0809">Transit peptide</keyword>
<keyword evidence="16" id="KW-1185">Reference proteome</keyword>
<evidence type="ECO:0000256" key="13">
    <source>
        <dbReference type="ARBA" id="ARBA00048889"/>
    </source>
</evidence>
<dbReference type="EMBL" id="BAABME010019643">
    <property type="protein sequence ID" value="GAA0157890.1"/>
    <property type="molecule type" value="Genomic_DNA"/>
</dbReference>
<dbReference type="InterPro" id="IPR039606">
    <property type="entry name" value="Phytol/farnesol_kinase"/>
</dbReference>
<evidence type="ECO:0000256" key="7">
    <source>
        <dbReference type="ARBA" id="ARBA00022777"/>
    </source>
</evidence>